<evidence type="ECO:0000313" key="2">
    <source>
        <dbReference type="Proteomes" id="UP001283361"/>
    </source>
</evidence>
<dbReference type="EMBL" id="JAWDGP010003304">
    <property type="protein sequence ID" value="KAK3775608.1"/>
    <property type="molecule type" value="Genomic_DNA"/>
</dbReference>
<dbReference type="AlphaFoldDB" id="A0AAE0ZUK7"/>
<proteinExistence type="predicted"/>
<reference evidence="1" key="1">
    <citation type="journal article" date="2023" name="G3 (Bethesda)">
        <title>A reference genome for the long-term kleptoplast-retaining sea slug Elysia crispata morphotype clarki.</title>
        <authorList>
            <person name="Eastman K.E."/>
            <person name="Pendleton A.L."/>
            <person name="Shaikh M.A."/>
            <person name="Suttiyut T."/>
            <person name="Ogas R."/>
            <person name="Tomko P."/>
            <person name="Gavelis G."/>
            <person name="Widhalm J.R."/>
            <person name="Wisecaver J.H."/>
        </authorList>
    </citation>
    <scope>NUCLEOTIDE SEQUENCE</scope>
    <source>
        <strain evidence="1">ECLA1</strain>
    </source>
</reference>
<dbReference type="Proteomes" id="UP001283361">
    <property type="component" value="Unassembled WGS sequence"/>
</dbReference>
<name>A0AAE0ZUK7_9GAST</name>
<evidence type="ECO:0000313" key="1">
    <source>
        <dbReference type="EMBL" id="KAK3775608.1"/>
    </source>
</evidence>
<protein>
    <submittedName>
        <fullName evidence="1">Uncharacterized protein</fullName>
    </submittedName>
</protein>
<sequence length="166" mass="18964">MQYQPFSIPQCSTRVYRCEDGPPGQIYLSYVNSKQAGSTDARRFTPTLSLIHLTSDSPTRCGPVTQDKDVLPDRDIDRRWRMASPPVSFMHRVNVCVASCTTADVMRGERCAPTHTYTHTQTQIYAHTYKCTLRDISTPKDIDLDCDWTKPSAQTKESRGFRKQLR</sequence>
<keyword evidence="2" id="KW-1185">Reference proteome</keyword>
<accession>A0AAE0ZUK7</accession>
<comment type="caution">
    <text evidence="1">The sequence shown here is derived from an EMBL/GenBank/DDBJ whole genome shotgun (WGS) entry which is preliminary data.</text>
</comment>
<gene>
    <name evidence="1" type="ORF">RRG08_020796</name>
</gene>
<organism evidence="1 2">
    <name type="scientific">Elysia crispata</name>
    <name type="common">lettuce slug</name>
    <dbReference type="NCBI Taxonomy" id="231223"/>
    <lineage>
        <taxon>Eukaryota</taxon>
        <taxon>Metazoa</taxon>
        <taxon>Spiralia</taxon>
        <taxon>Lophotrochozoa</taxon>
        <taxon>Mollusca</taxon>
        <taxon>Gastropoda</taxon>
        <taxon>Heterobranchia</taxon>
        <taxon>Euthyneura</taxon>
        <taxon>Panpulmonata</taxon>
        <taxon>Sacoglossa</taxon>
        <taxon>Placobranchoidea</taxon>
        <taxon>Plakobranchidae</taxon>
        <taxon>Elysia</taxon>
    </lineage>
</organism>